<dbReference type="Pfam" id="PF19078">
    <property type="entry name" value="Big_12"/>
    <property type="match status" value="2"/>
</dbReference>
<dbReference type="Gene3D" id="2.60.40.10">
    <property type="entry name" value="Immunoglobulins"/>
    <property type="match status" value="4"/>
</dbReference>
<feature type="signal peptide" evidence="2">
    <location>
        <begin position="1"/>
        <end position="33"/>
    </location>
</feature>
<evidence type="ECO:0000256" key="1">
    <source>
        <dbReference type="ARBA" id="ARBA00022729"/>
    </source>
</evidence>
<reference evidence="4 5" key="1">
    <citation type="submission" date="2021-03" db="EMBL/GenBank/DDBJ databases">
        <authorList>
            <person name="Kim M.K."/>
        </authorList>
    </citation>
    <scope>NUCLEOTIDE SEQUENCE [LARGE SCALE GENOMIC DNA]</scope>
    <source>
        <strain evidence="4 5">BT442</strain>
    </source>
</reference>
<evidence type="ECO:0000313" key="5">
    <source>
        <dbReference type="Proteomes" id="UP000664369"/>
    </source>
</evidence>
<keyword evidence="1 2" id="KW-0732">Signal</keyword>
<dbReference type="InterPro" id="IPR014756">
    <property type="entry name" value="Ig_E-set"/>
</dbReference>
<dbReference type="PANTHER" id="PTHR44103">
    <property type="entry name" value="PROPROTEIN CONVERTASE P"/>
    <property type="match status" value="1"/>
</dbReference>
<dbReference type="Gene3D" id="2.130.10.130">
    <property type="entry name" value="Integrin alpha, N-terminal"/>
    <property type="match status" value="1"/>
</dbReference>
<protein>
    <submittedName>
        <fullName evidence="4">VCBS repeat-containing protein</fullName>
    </submittedName>
</protein>
<dbReference type="EMBL" id="JAGETZ010000021">
    <property type="protein sequence ID" value="MBO2012787.1"/>
    <property type="molecule type" value="Genomic_DNA"/>
</dbReference>
<dbReference type="SMART" id="SM00429">
    <property type="entry name" value="IPT"/>
    <property type="match status" value="2"/>
</dbReference>
<dbReference type="InterPro" id="IPR002909">
    <property type="entry name" value="IPT_dom"/>
</dbReference>
<dbReference type="InterPro" id="IPR026444">
    <property type="entry name" value="Secre_tail"/>
</dbReference>
<sequence>MKLTLLLTTVLSARRTVGLLLLWCLLAASAAWAQVPTISSLSPTSGPAGTSVTITGTNLTNTRSVVLRGIPCNFTPISATQVSFVVPAQASTGAVRLTTAGGNVLSGSTFTVTRASSTLNYKQLSSDLTNTTGNQLIAGVAVTDLDKDGLVDLLQGNDNGTIAHYEQSAANATTFVLRTATLAGVGAGSYPHHVVTDLDGDGLLDLLVGNQVGNVHHYEQTTANGSAFTLVTNSFAGIAVSGIAAPTITDLDGDGLLDLLVGSNPGAIAHYEQNVANSTSFTLRTAQFGSFNFTPYTINGSVNSTPHVTDLDGDGLLDLVVGTFFSSMLRAEQTAANSTSFGPLTTLLPLGDGYDSPFSADLDGDGLLDLLIGSTNGDIRYLEQYPTPTITSFTPPSGPVGTSVTITGTNLNEVTVATVNGVAGTITGTPTATSLTFTVGAGSATGAVSVTSPGGTATGSSFTVIQQPVVTSVAVPANATYGIGQNLNFTVNFDQAVTVTGTPTLALTVGAAARTASYVSGSGSTALVFRYTVPSGDADTNGVALGSAISLNGGTIRNASSLNAILTLNSVGSTTGVLVDGVAPLAIINSSVGASGSSTTSSPIPFSVTFSESVSGFGISSITVTNGTKSGLTGSGGFYTFNVTPTAAGIVRVDVAAGVAADATGNGNIPATQFSITYAPVTTVAPVLNNPVNASSSTDTTPTYSGTAPAGSTVTVYVDGVSIGTVNANPGNGNWSKTQSPALADGTYTVYATAQTTGQLVSANSNTNTFTIDNADPTVSISSSAGANGSTTSTNPIPFTVTFSEDVTGLVIGDIVVTGGTKSALTMVSASQYTFTMTPSGAGPITVNIATSRATDAAGNGNTAAAQFSITYAPAPTLSNVSPSAELPGMPVVITGTGFTAASTVSFGGVAASSVTYTSATSLTATVPASAAVSSSTVVVTTGGAPSTGSPAFSVLKVYDAVASCLTTTSYTATGDGAWHYLLAGNGQVVAALQDTRAALGSVSVQFLITGSASAVRQDAKAHRYLDRNWHLIATNPTFTGSSLNVRFYGLTSEFGRLVAADASVTYANLKATQYSGANEDCQLGNNLAAGQHRTLSLSASTPGNGVVWFVAQASVPDHFSEFYLTGSTAPLPVELTSFTAEQQGTAVRLAWATASEKNSAYFDIERSTDGREFAKIGRLAAQGSKTSPSDYAYLDDKLASSPTRTHIYYRLRQVDQNGSSTYSPVRDVVVGGKGQLALFPNPTAGGATLIGTVLGTRVRVFDSLGREVSTATADAAGTATLPLSAGLPAGVYVVRAGARAIRLVRE</sequence>
<dbReference type="RefSeq" id="WP_208178527.1">
    <property type="nucleotide sequence ID" value="NZ_JAGETZ010000021.1"/>
</dbReference>
<organism evidence="4 5">
    <name type="scientific">Hymenobacter negativus</name>
    <dbReference type="NCBI Taxonomy" id="2795026"/>
    <lineage>
        <taxon>Bacteria</taxon>
        <taxon>Pseudomonadati</taxon>
        <taxon>Bacteroidota</taxon>
        <taxon>Cytophagia</taxon>
        <taxon>Cytophagales</taxon>
        <taxon>Hymenobacteraceae</taxon>
        <taxon>Hymenobacter</taxon>
    </lineage>
</organism>
<dbReference type="InterPro" id="IPR013517">
    <property type="entry name" value="FG-GAP"/>
</dbReference>
<accession>A0ABS3QNV5</accession>
<dbReference type="SUPFAM" id="SSF81296">
    <property type="entry name" value="E set domains"/>
    <property type="match status" value="3"/>
</dbReference>
<dbReference type="InterPro" id="IPR044048">
    <property type="entry name" value="Big_12"/>
</dbReference>
<evidence type="ECO:0000313" key="4">
    <source>
        <dbReference type="EMBL" id="MBO2012787.1"/>
    </source>
</evidence>
<name>A0ABS3QNV5_9BACT</name>
<comment type="caution">
    <text evidence="4">The sequence shown here is derived from an EMBL/GenBank/DDBJ whole genome shotgun (WGS) entry which is preliminary data.</text>
</comment>
<dbReference type="InterPro" id="IPR013783">
    <property type="entry name" value="Ig-like_fold"/>
</dbReference>
<dbReference type="Pfam" id="PF01833">
    <property type="entry name" value="TIG"/>
    <property type="match status" value="3"/>
</dbReference>
<proteinExistence type="predicted"/>
<dbReference type="CDD" id="cd00603">
    <property type="entry name" value="IPT_PCSR"/>
    <property type="match status" value="1"/>
</dbReference>
<dbReference type="PANTHER" id="PTHR44103:SF1">
    <property type="entry name" value="PROPROTEIN CONVERTASE P"/>
    <property type="match status" value="1"/>
</dbReference>
<dbReference type="Proteomes" id="UP000664369">
    <property type="component" value="Unassembled WGS sequence"/>
</dbReference>
<dbReference type="InterPro" id="IPR028994">
    <property type="entry name" value="Integrin_alpha_N"/>
</dbReference>
<evidence type="ECO:0000256" key="2">
    <source>
        <dbReference type="SAM" id="SignalP"/>
    </source>
</evidence>
<feature type="domain" description="IPT/TIG" evidence="3">
    <location>
        <begin position="35"/>
        <end position="113"/>
    </location>
</feature>
<feature type="chain" id="PRO_5045363445" evidence="2">
    <location>
        <begin position="34"/>
        <end position="1307"/>
    </location>
</feature>
<dbReference type="SUPFAM" id="SSF69318">
    <property type="entry name" value="Integrin alpha N-terminal domain"/>
    <property type="match status" value="1"/>
</dbReference>
<evidence type="ECO:0000259" key="3">
    <source>
        <dbReference type="SMART" id="SM00429"/>
    </source>
</evidence>
<dbReference type="NCBIfam" id="TIGR04183">
    <property type="entry name" value="Por_Secre_tail"/>
    <property type="match status" value="1"/>
</dbReference>
<dbReference type="Pfam" id="PF13517">
    <property type="entry name" value="FG-GAP_3"/>
    <property type="match status" value="2"/>
</dbReference>
<feature type="domain" description="IPT/TIG" evidence="3">
    <location>
        <begin position="387"/>
        <end position="465"/>
    </location>
</feature>
<gene>
    <name evidence="4" type="ORF">J4E00_27245</name>
</gene>
<keyword evidence="5" id="KW-1185">Reference proteome</keyword>